<feature type="compositionally biased region" description="Low complexity" evidence="1">
    <location>
        <begin position="539"/>
        <end position="557"/>
    </location>
</feature>
<dbReference type="PROSITE" id="PS50020">
    <property type="entry name" value="WW_DOMAIN_2"/>
    <property type="match status" value="2"/>
</dbReference>
<feature type="compositionally biased region" description="Low complexity" evidence="1">
    <location>
        <begin position="295"/>
        <end position="305"/>
    </location>
</feature>
<evidence type="ECO:0000259" key="2">
    <source>
        <dbReference type="PROSITE" id="PS50020"/>
    </source>
</evidence>
<dbReference type="EMBL" id="LGRX02021791">
    <property type="protein sequence ID" value="KAK3256302.1"/>
    <property type="molecule type" value="Genomic_DNA"/>
</dbReference>
<dbReference type="Gene3D" id="3.40.30.10">
    <property type="entry name" value="Glutaredoxin"/>
    <property type="match status" value="1"/>
</dbReference>
<feature type="compositionally biased region" description="Polar residues" evidence="1">
    <location>
        <begin position="170"/>
        <end position="185"/>
    </location>
</feature>
<feature type="region of interest" description="Disordered" evidence="1">
    <location>
        <begin position="267"/>
        <end position="379"/>
    </location>
</feature>
<evidence type="ECO:0000313" key="3">
    <source>
        <dbReference type="EMBL" id="KAK3256302.1"/>
    </source>
</evidence>
<organism evidence="3 4">
    <name type="scientific">Cymbomonas tetramitiformis</name>
    <dbReference type="NCBI Taxonomy" id="36881"/>
    <lineage>
        <taxon>Eukaryota</taxon>
        <taxon>Viridiplantae</taxon>
        <taxon>Chlorophyta</taxon>
        <taxon>Pyramimonadophyceae</taxon>
        <taxon>Pyramimonadales</taxon>
        <taxon>Pyramimonadaceae</taxon>
        <taxon>Cymbomonas</taxon>
    </lineage>
</organism>
<feature type="compositionally biased region" description="Acidic residues" evidence="1">
    <location>
        <begin position="324"/>
        <end position="342"/>
    </location>
</feature>
<dbReference type="SUPFAM" id="SSF51045">
    <property type="entry name" value="WW domain"/>
    <property type="match status" value="2"/>
</dbReference>
<feature type="domain" description="WW" evidence="2">
    <location>
        <begin position="411"/>
        <end position="445"/>
    </location>
</feature>
<evidence type="ECO:0000256" key="1">
    <source>
        <dbReference type="SAM" id="MobiDB-lite"/>
    </source>
</evidence>
<proteinExistence type="predicted"/>
<feature type="compositionally biased region" description="Basic and acidic residues" evidence="1">
    <location>
        <begin position="306"/>
        <end position="323"/>
    </location>
</feature>
<feature type="region of interest" description="Disordered" evidence="1">
    <location>
        <begin position="533"/>
        <end position="681"/>
    </location>
</feature>
<feature type="region of interest" description="Disordered" evidence="1">
    <location>
        <begin position="436"/>
        <end position="470"/>
    </location>
</feature>
<dbReference type="PROSITE" id="PS01159">
    <property type="entry name" value="WW_DOMAIN_1"/>
    <property type="match status" value="2"/>
</dbReference>
<feature type="region of interest" description="Disordered" evidence="1">
    <location>
        <begin position="170"/>
        <end position="190"/>
    </location>
</feature>
<dbReference type="InterPro" id="IPR001202">
    <property type="entry name" value="WW_dom"/>
</dbReference>
<gene>
    <name evidence="3" type="ORF">CYMTET_34556</name>
</gene>
<dbReference type="InterPro" id="IPR036020">
    <property type="entry name" value="WW_dom_sf"/>
</dbReference>
<evidence type="ECO:0000313" key="4">
    <source>
        <dbReference type="Proteomes" id="UP001190700"/>
    </source>
</evidence>
<feature type="compositionally biased region" description="Polar residues" evidence="1">
    <location>
        <begin position="104"/>
        <end position="136"/>
    </location>
</feature>
<dbReference type="AlphaFoldDB" id="A0AAE0FAW2"/>
<reference evidence="3 4" key="1">
    <citation type="journal article" date="2015" name="Genome Biol. Evol.">
        <title>Comparative Genomics of a Bacterivorous Green Alga Reveals Evolutionary Causalities and Consequences of Phago-Mixotrophic Mode of Nutrition.</title>
        <authorList>
            <person name="Burns J.A."/>
            <person name="Paasch A."/>
            <person name="Narechania A."/>
            <person name="Kim E."/>
        </authorList>
    </citation>
    <scope>NUCLEOTIDE SEQUENCE [LARGE SCALE GENOMIC DNA]</scope>
    <source>
        <strain evidence="3 4">PLY_AMNH</strain>
    </source>
</reference>
<feature type="compositionally biased region" description="Low complexity" evidence="1">
    <location>
        <begin position="344"/>
        <end position="359"/>
    </location>
</feature>
<dbReference type="Pfam" id="PF00397">
    <property type="entry name" value="WW"/>
    <property type="match status" value="2"/>
</dbReference>
<feature type="domain" description="WW" evidence="2">
    <location>
        <begin position="462"/>
        <end position="496"/>
    </location>
</feature>
<feature type="compositionally biased region" description="Pro residues" evidence="1">
    <location>
        <begin position="52"/>
        <end position="72"/>
    </location>
</feature>
<dbReference type="CDD" id="cd00201">
    <property type="entry name" value="WW"/>
    <property type="match status" value="2"/>
</dbReference>
<dbReference type="Gene3D" id="2.20.70.10">
    <property type="match status" value="2"/>
</dbReference>
<keyword evidence="4" id="KW-1185">Reference proteome</keyword>
<feature type="compositionally biased region" description="Low complexity" evidence="1">
    <location>
        <begin position="92"/>
        <end position="103"/>
    </location>
</feature>
<dbReference type="Proteomes" id="UP001190700">
    <property type="component" value="Unassembled WGS sequence"/>
</dbReference>
<dbReference type="SMART" id="SM00456">
    <property type="entry name" value="WW"/>
    <property type="match status" value="2"/>
</dbReference>
<feature type="region of interest" description="Disordered" evidence="1">
    <location>
        <begin position="28"/>
        <end position="136"/>
    </location>
</feature>
<accession>A0AAE0FAW2</accession>
<name>A0AAE0FAW2_9CHLO</name>
<protein>
    <recommendedName>
        <fullName evidence="2">WW domain-containing protein</fullName>
    </recommendedName>
</protein>
<comment type="caution">
    <text evidence="3">The sequence shown here is derived from an EMBL/GenBank/DDBJ whole genome shotgun (WGS) entry which is preliminary data.</text>
</comment>
<sequence>MAAGRGRALTLPAWMTHDGARTAIMGQNCQQRTTTLVPPPPPPLSAQTTQLTPPPPPPIVSKLVPPPPPPLPASAQQNSSRLTPPPPPPLPAHMQQAAAAQTPSAVQQSANTPRGISQPSQQYHPSDLSQQGAGYSMAANASASGFQPQSHSAQYATYQNQAVSNYSLSQSEQYQAGQMGQIQRPTTDDAALQHARYMAGISPPVRVDPLEDQARQNVLHLQDKDMDAVVKKSRGEKRGFDEVTTRVEALPALQEDPTALKDKLMKMRSEHRVKRTAVIEPQDKEKGQGDWQNYASPAQVLAAVAAKREEERKAALPAPRKEEPEEEPEEEPAAAPGMEEDLQGPAVAPAGEAPPVTATDAEPSVQAPQETAKPAASESKKILPAFLLKRLQARGIVTEEAAQSVTVAAEPSLPPGWAEGFDETYKTKYYFNQSTGVTQWEPPAPTSTEPEKSAAPAKPKGPALPPGWEELVEEESGDTYYFHEASNVTTWDRPEDAAQKAKMKRCSGCGGFGRGVVKSHGLCCHCSRVLKRPPPEGYPTPASAAAAGPASPAPTRAVIAVSKAPSVTTGNAANKPPVPLQSSRGKDRRRGPKAASIDPMDPSSYSDAPQGGWNVGLAGSQPRAADTTATGPLFQQRPYPSPGSVLRRNAELIGDGPPTAGPASNPIAKRGDGSDGLGDAD</sequence>